<keyword evidence="6 7" id="KW-0411">Iron-sulfur</keyword>
<evidence type="ECO:0000256" key="1">
    <source>
        <dbReference type="ARBA" id="ARBA00022485"/>
    </source>
</evidence>
<evidence type="ECO:0000259" key="8">
    <source>
        <dbReference type="PROSITE" id="PS51918"/>
    </source>
</evidence>
<dbReference type="SFLD" id="SFLDG01101">
    <property type="entry name" value="Uncharacterised_Radical_SAM_Su"/>
    <property type="match status" value="1"/>
</dbReference>
<dbReference type="EMBL" id="JABCJE010000002">
    <property type="protein sequence ID" value="NVO22991.1"/>
    <property type="molecule type" value="Genomic_DNA"/>
</dbReference>
<organism evidence="9 10">
    <name type="scientific">Donghicola mangrovi</name>
    <dbReference type="NCBI Taxonomy" id="2729614"/>
    <lineage>
        <taxon>Bacteria</taxon>
        <taxon>Pseudomonadati</taxon>
        <taxon>Pseudomonadota</taxon>
        <taxon>Alphaproteobacteria</taxon>
        <taxon>Rhodobacterales</taxon>
        <taxon>Roseobacteraceae</taxon>
        <taxon>Donghicola</taxon>
    </lineage>
</organism>
<dbReference type="RefSeq" id="WP_177157083.1">
    <property type="nucleotide sequence ID" value="NZ_JABCJE010000002.1"/>
</dbReference>
<dbReference type="SFLD" id="SFLDS00029">
    <property type="entry name" value="Radical_SAM"/>
    <property type="match status" value="1"/>
</dbReference>
<dbReference type="GO" id="GO:0003824">
    <property type="term" value="F:catalytic activity"/>
    <property type="evidence" value="ECO:0007669"/>
    <property type="project" value="InterPro"/>
</dbReference>
<keyword evidence="1" id="KW-0004">4Fe-4S</keyword>
<evidence type="ECO:0000313" key="10">
    <source>
        <dbReference type="Proteomes" id="UP000592216"/>
    </source>
</evidence>
<dbReference type="InterPro" id="IPR034457">
    <property type="entry name" value="Organic_radical-activating"/>
</dbReference>
<evidence type="ECO:0000313" key="9">
    <source>
        <dbReference type="EMBL" id="NVO22991.1"/>
    </source>
</evidence>
<dbReference type="CDD" id="cd01335">
    <property type="entry name" value="Radical_SAM"/>
    <property type="match status" value="1"/>
</dbReference>
<keyword evidence="2" id="KW-0119">Carbohydrate metabolism</keyword>
<keyword evidence="5 7" id="KW-0408">Iron</keyword>
<evidence type="ECO:0000256" key="6">
    <source>
        <dbReference type="ARBA" id="ARBA00023014"/>
    </source>
</evidence>
<comment type="caution">
    <text evidence="9">The sequence shown here is derived from an EMBL/GenBank/DDBJ whole genome shotgun (WGS) entry which is preliminary data.</text>
</comment>
<evidence type="ECO:0000256" key="5">
    <source>
        <dbReference type="ARBA" id="ARBA00023004"/>
    </source>
</evidence>
<dbReference type="SUPFAM" id="SSF102114">
    <property type="entry name" value="Radical SAM enzymes"/>
    <property type="match status" value="1"/>
</dbReference>
<dbReference type="GO" id="GO:0051539">
    <property type="term" value="F:4 iron, 4 sulfur cluster binding"/>
    <property type="evidence" value="ECO:0007669"/>
    <property type="project" value="UniProtKB-KW"/>
</dbReference>
<proteinExistence type="predicted"/>
<feature type="binding site" evidence="7">
    <location>
        <position position="91"/>
    </location>
    <ligand>
        <name>[4Fe-4S] cluster</name>
        <dbReference type="ChEBI" id="CHEBI:49883"/>
        <note>4Fe-4S-S-AdoMet</note>
    </ligand>
</feature>
<feature type="binding site" evidence="7">
    <location>
        <position position="94"/>
    </location>
    <ligand>
        <name>[4Fe-4S] cluster</name>
        <dbReference type="ChEBI" id="CHEBI:49883"/>
        <note>4Fe-4S-S-AdoMet</note>
    </ligand>
</feature>
<feature type="domain" description="Radical SAM core" evidence="8">
    <location>
        <begin position="72"/>
        <end position="287"/>
    </location>
</feature>
<reference evidence="9 10" key="1">
    <citation type="submission" date="2020-04" db="EMBL/GenBank/DDBJ databases">
        <title>Donghicola sp., a member of the Rhodobacteraceae family isolated from mangrove forest in Thailand.</title>
        <authorList>
            <person name="Charoenyingcharoen P."/>
            <person name="Yukphan P."/>
        </authorList>
    </citation>
    <scope>NUCLEOTIDE SEQUENCE [LARGE SCALE GENOMIC DNA]</scope>
    <source>
        <strain evidence="9 10">B5-SW-15</strain>
    </source>
</reference>
<evidence type="ECO:0000256" key="4">
    <source>
        <dbReference type="ARBA" id="ARBA00022723"/>
    </source>
</evidence>
<dbReference type="PANTHER" id="PTHR30352">
    <property type="entry name" value="PYRUVATE FORMATE-LYASE-ACTIVATING ENZYME"/>
    <property type="match status" value="1"/>
</dbReference>
<dbReference type="PIRSF" id="PIRSF004869">
    <property type="entry name" value="PflX_prd"/>
    <property type="match status" value="1"/>
</dbReference>
<dbReference type="InterPro" id="IPR027596">
    <property type="entry name" value="AmmeMemoSam_rS"/>
</dbReference>
<evidence type="ECO:0000256" key="2">
    <source>
        <dbReference type="ARBA" id="ARBA00022526"/>
    </source>
</evidence>
<dbReference type="Pfam" id="PF04055">
    <property type="entry name" value="Radical_SAM"/>
    <property type="match status" value="1"/>
</dbReference>
<dbReference type="Proteomes" id="UP000592216">
    <property type="component" value="Unassembled WGS sequence"/>
</dbReference>
<dbReference type="InterPro" id="IPR013785">
    <property type="entry name" value="Aldolase_TIM"/>
</dbReference>
<dbReference type="Gene3D" id="3.20.20.70">
    <property type="entry name" value="Aldolase class I"/>
    <property type="match status" value="1"/>
</dbReference>
<evidence type="ECO:0000256" key="3">
    <source>
        <dbReference type="ARBA" id="ARBA00022691"/>
    </source>
</evidence>
<dbReference type="PANTHER" id="PTHR30352:SF5">
    <property type="entry name" value="PYRUVATE FORMATE-LYASE 1-ACTIVATING ENZYME"/>
    <property type="match status" value="1"/>
</dbReference>
<name>A0A850QAN0_9RHOB</name>
<feature type="binding site" evidence="7">
    <location>
        <position position="87"/>
    </location>
    <ligand>
        <name>[4Fe-4S] cluster</name>
        <dbReference type="ChEBI" id="CHEBI:49883"/>
        <note>4Fe-4S-S-AdoMet</note>
    </ligand>
</feature>
<keyword evidence="4 7" id="KW-0479">Metal-binding</keyword>
<dbReference type="InterPro" id="IPR007197">
    <property type="entry name" value="rSAM"/>
</dbReference>
<dbReference type="AlphaFoldDB" id="A0A850QAN0"/>
<dbReference type="InterPro" id="IPR016431">
    <property type="entry name" value="Pyrv-formate_lyase-activ_prd"/>
</dbReference>
<accession>A0A850QAN0</accession>
<evidence type="ECO:0000256" key="7">
    <source>
        <dbReference type="PIRSR" id="PIRSR004869-50"/>
    </source>
</evidence>
<dbReference type="NCBIfam" id="TIGR04337">
    <property type="entry name" value="AmmeMemoSam_rS"/>
    <property type="match status" value="1"/>
</dbReference>
<keyword evidence="2" id="KW-0313">Glucose metabolism</keyword>
<dbReference type="GO" id="GO:0006006">
    <property type="term" value="P:glucose metabolic process"/>
    <property type="evidence" value="ECO:0007669"/>
    <property type="project" value="UniProtKB-KW"/>
</dbReference>
<keyword evidence="3 7" id="KW-0949">S-adenosyl-L-methionine</keyword>
<protein>
    <submittedName>
        <fullName evidence="9">AmmeMemoRadiSam system radical SAM enzyme</fullName>
    </submittedName>
</protein>
<comment type="cofactor">
    <cofactor evidence="7">
        <name>[4Fe-4S] cluster</name>
        <dbReference type="ChEBI" id="CHEBI:49883"/>
    </cofactor>
    <text evidence="7">Binds 1 [4Fe-4S] cluster. The cluster is coordinated with 3 cysteines and an exchangeable S-adenosyl-L-methionine.</text>
</comment>
<sequence length="366" mass="40343">MTPNDHTARFWSAKPAEDRLVCELCPRFCALGPDQRGMCFVRKRQGQRIVLDTWGRSSGFCIDPIEKKPLNHFLPGTAVLSFGTAGCNLACKFCQNHDISKSRETDRLSQEASADMIANAARNAGAASVAFTYNDPVIFHEYAVEVALAARARGVKSVAVTAGYITPEPRAEFFAAMDAANIDLKGFSEQFYRKLTGAHLAPVLETIEYAVRETDCWVELTTLLIPGQNDSDAEIIALAEWVLDRLGPEVPVHFSAFHPAYRMLDLPRTPHETLLRARARAMKVGLRHVYVGNVHDKAAQSSYCTGCGEMVIGRDWYALSDWHLTGDGHCTRCGTRFQGVISGPPGDWGRKRQPVRIVAGPLPKPA</sequence>
<gene>
    <name evidence="9" type="primary">amrS</name>
    <name evidence="9" type="ORF">HJ536_06420</name>
</gene>
<dbReference type="InterPro" id="IPR058240">
    <property type="entry name" value="rSAM_sf"/>
</dbReference>
<dbReference type="GO" id="GO:0046872">
    <property type="term" value="F:metal ion binding"/>
    <property type="evidence" value="ECO:0007669"/>
    <property type="project" value="UniProtKB-KW"/>
</dbReference>
<dbReference type="PROSITE" id="PS51918">
    <property type="entry name" value="RADICAL_SAM"/>
    <property type="match status" value="1"/>
</dbReference>